<evidence type="ECO:0000313" key="1">
    <source>
        <dbReference type="EMBL" id="MBM7635935.1"/>
    </source>
</evidence>
<evidence type="ECO:0000313" key="2">
    <source>
        <dbReference type="Proteomes" id="UP000809081"/>
    </source>
</evidence>
<sequence length="58" mass="7069">MVTKTEVKIFWITDFEEETAYLRRMHQSGWKFVKLMAGCFFHFESCPPEDVVYQLDFR</sequence>
<reference evidence="1 2" key="1">
    <citation type="submission" date="2021-01" db="EMBL/GenBank/DDBJ databases">
        <title>Genomic Encyclopedia of Type Strains, Phase IV (KMG-IV): sequencing the most valuable type-strain genomes for metagenomic binning, comparative biology and taxonomic classification.</title>
        <authorList>
            <person name="Goeker M."/>
        </authorList>
    </citation>
    <scope>NUCLEOTIDE SEQUENCE [LARGE SCALE GENOMIC DNA]</scope>
    <source>
        <strain evidence="1 2">DSM 27513</strain>
    </source>
</reference>
<dbReference type="Pfam" id="PF11193">
    <property type="entry name" value="DUF2812"/>
    <property type="match status" value="1"/>
</dbReference>
<keyword evidence="2" id="KW-1185">Reference proteome</keyword>
<accession>A0ABS2PLR7</accession>
<dbReference type="RefSeq" id="WP_205016840.1">
    <property type="nucleotide sequence ID" value="NZ_JAFBEI010000012.1"/>
</dbReference>
<dbReference type="EMBL" id="JAFBEI010000012">
    <property type="protein sequence ID" value="MBM7635935.1"/>
    <property type="molecule type" value="Genomic_DNA"/>
</dbReference>
<gene>
    <name evidence="1" type="ORF">JOC31_000753</name>
</gene>
<dbReference type="InterPro" id="IPR021359">
    <property type="entry name" value="DUF2812"/>
</dbReference>
<dbReference type="Proteomes" id="UP000809081">
    <property type="component" value="Unassembled WGS sequence"/>
</dbReference>
<proteinExistence type="predicted"/>
<organism evidence="1 2">
    <name type="scientific">Streptococcus saliviloxodontae</name>
    <dbReference type="NCBI Taxonomy" id="1349416"/>
    <lineage>
        <taxon>Bacteria</taxon>
        <taxon>Bacillati</taxon>
        <taxon>Bacillota</taxon>
        <taxon>Bacilli</taxon>
        <taxon>Lactobacillales</taxon>
        <taxon>Streptococcaceae</taxon>
        <taxon>Streptococcus</taxon>
    </lineage>
</organism>
<name>A0ABS2PLR7_9STRE</name>
<comment type="caution">
    <text evidence="1">The sequence shown here is derived from an EMBL/GenBank/DDBJ whole genome shotgun (WGS) entry which is preliminary data.</text>
</comment>
<evidence type="ECO:0008006" key="3">
    <source>
        <dbReference type="Google" id="ProtNLM"/>
    </source>
</evidence>
<protein>
    <recommendedName>
        <fullName evidence="3">DUF2812 domain-containing protein</fullName>
    </recommendedName>
</protein>